<evidence type="ECO:0000313" key="3">
    <source>
        <dbReference type="Proteomes" id="UP000054908"/>
    </source>
</evidence>
<accession>A0A0W0VZL2</accession>
<dbReference type="RefSeq" id="WP_058452663.1">
    <property type="nucleotide sequence ID" value="NZ_CAAAIB010000002.1"/>
</dbReference>
<keyword evidence="3" id="KW-1185">Reference proteome</keyword>
<dbReference type="Proteomes" id="UP000054908">
    <property type="component" value="Unassembled WGS sequence"/>
</dbReference>
<dbReference type="SUPFAM" id="SSF143120">
    <property type="entry name" value="YefM-like"/>
    <property type="match status" value="1"/>
</dbReference>
<proteinExistence type="inferred from homology"/>
<dbReference type="InterPro" id="IPR036165">
    <property type="entry name" value="YefM-like_sf"/>
</dbReference>
<evidence type="ECO:0000256" key="1">
    <source>
        <dbReference type="ARBA" id="ARBA00009981"/>
    </source>
</evidence>
<evidence type="ECO:0008006" key="4">
    <source>
        <dbReference type="Google" id="ProtNLM"/>
    </source>
</evidence>
<dbReference type="OrthoDB" id="9808808at2"/>
<comment type="caution">
    <text evidence="2">The sequence shown here is derived from an EMBL/GenBank/DDBJ whole genome shotgun (WGS) entry which is preliminary data.</text>
</comment>
<dbReference type="AlphaFoldDB" id="A0A0W0VZL2"/>
<protein>
    <recommendedName>
        <fullName evidence="4">Antitoxin</fullName>
    </recommendedName>
</protein>
<name>A0A0W0VZL2_9GAMM</name>
<sequence>MKSVQVGVFKAEFSEILQKVKEGESFIIEYGKNHKKVAVLIPYQESLEQQPRRTFGYLKNRGSFKMHEDFKMTDEELLGDE</sequence>
<gene>
    <name evidence="2" type="ORF">Lmac_1912</name>
</gene>
<reference evidence="2 3" key="1">
    <citation type="submission" date="2015-11" db="EMBL/GenBank/DDBJ databases">
        <title>Genomic analysis of 38 Legionella species identifies large and diverse effector repertoires.</title>
        <authorList>
            <person name="Burstein D."/>
            <person name="Amaro F."/>
            <person name="Zusman T."/>
            <person name="Lifshitz Z."/>
            <person name="Cohen O."/>
            <person name="Gilbert J.A."/>
            <person name="Pupko T."/>
            <person name="Shuman H.A."/>
            <person name="Segal G."/>
        </authorList>
    </citation>
    <scope>NUCLEOTIDE SEQUENCE [LARGE SCALE GENOMIC DNA]</scope>
    <source>
        <strain evidence="2 3">PX-1-G2-E2</strain>
    </source>
</reference>
<dbReference type="EMBL" id="LNYL01000044">
    <property type="protein sequence ID" value="KTD25548.1"/>
    <property type="molecule type" value="Genomic_DNA"/>
</dbReference>
<evidence type="ECO:0000313" key="2">
    <source>
        <dbReference type="EMBL" id="KTD25548.1"/>
    </source>
</evidence>
<comment type="similarity">
    <text evidence="1">Belongs to the phD/YefM antitoxin family.</text>
</comment>
<organism evidence="2 3">
    <name type="scientific">Legionella maceachernii</name>
    <dbReference type="NCBI Taxonomy" id="466"/>
    <lineage>
        <taxon>Bacteria</taxon>
        <taxon>Pseudomonadati</taxon>
        <taxon>Pseudomonadota</taxon>
        <taxon>Gammaproteobacteria</taxon>
        <taxon>Legionellales</taxon>
        <taxon>Legionellaceae</taxon>
        <taxon>Legionella</taxon>
    </lineage>
</organism>
<dbReference type="STRING" id="466.Lmac_1912"/>
<dbReference type="PATRIC" id="fig|466.6.peg.2019"/>